<dbReference type="Pfam" id="PF00249">
    <property type="entry name" value="Myb_DNA-binding"/>
    <property type="match status" value="1"/>
</dbReference>
<dbReference type="GO" id="GO:0003700">
    <property type="term" value="F:DNA-binding transcription factor activity"/>
    <property type="evidence" value="ECO:0007669"/>
    <property type="project" value="InterPro"/>
</dbReference>
<name>A9RCZ9_PHYPA</name>
<evidence type="ECO:0000256" key="1">
    <source>
        <dbReference type="ARBA" id="ARBA00023015"/>
    </source>
</evidence>
<gene>
    <name evidence="7" type="primary">LOC112284705</name>
    <name evidence="6" type="ORF">PHYPA_010643</name>
</gene>
<dbReference type="NCBIfam" id="TIGR01557">
    <property type="entry name" value="myb_SHAQKYF"/>
    <property type="match status" value="1"/>
</dbReference>
<dbReference type="InterPro" id="IPR001005">
    <property type="entry name" value="SANT/Myb"/>
</dbReference>
<feature type="domain" description="HTH myb-type" evidence="5">
    <location>
        <begin position="57"/>
        <end position="117"/>
    </location>
</feature>
<dbReference type="InterPro" id="IPR006447">
    <property type="entry name" value="Myb_dom_plants"/>
</dbReference>
<evidence type="ECO:0000259" key="5">
    <source>
        <dbReference type="PROSITE" id="PS51294"/>
    </source>
</evidence>
<dbReference type="PANTHER" id="PTHR31314">
    <property type="entry name" value="MYB FAMILY TRANSCRIPTION FACTOR PHL7-LIKE"/>
    <property type="match status" value="1"/>
</dbReference>
<sequence length="310" mass="34960">MALHLNSSQGWNEIRRGKSHTLSPHPFASRMGNESSTIESFSTEFRRDRSNVRPYVRSSAQKLKWTQELHECFMCAVFQLGGQDKATPKKIQQHMNKEGITIAHIKSHLQMYRSGRINTDGMPKSDFKSWQGGRWLVNSGEKQDRLAIGQDPTHSASKLEELSRNLELEPAAALIQLKTGRNSELLRGTLGNHGFQGHMGEKSGGRMQLDYVTMSGINEKTPQFRENGEQESFEHTLDETPNYRVPPSLKPFISDNSEDSTNSLSTRKRKAKGIEFNLTMPNRSLRPSFSLPCPSTVVEPSLRLALSSMM</sequence>
<dbReference type="EnsemblPlants" id="Pp3c7_20870V3.1">
    <property type="protein sequence ID" value="Pp3c7_20870V3.1"/>
    <property type="gene ID" value="Pp3c7_20870"/>
</dbReference>
<dbReference type="InterPro" id="IPR046955">
    <property type="entry name" value="PHR1-like"/>
</dbReference>
<keyword evidence="1" id="KW-0805">Transcription regulation</keyword>
<dbReference type="EnsemblPlants" id="Pp3c7_20870V3.3">
    <property type="protein sequence ID" value="Pp3c7_20870V3.3"/>
    <property type="gene ID" value="Pp3c7_20870"/>
</dbReference>
<feature type="compositionally biased region" description="Low complexity" evidence="4">
    <location>
        <begin position="34"/>
        <end position="43"/>
    </location>
</feature>
<dbReference type="Proteomes" id="UP000006727">
    <property type="component" value="Chromosome 7"/>
</dbReference>
<dbReference type="Gramene" id="Pp3c7_20870V3.5">
    <property type="protein sequence ID" value="Pp3c7_20870V3.5"/>
    <property type="gene ID" value="Pp3c7_20870"/>
</dbReference>
<evidence type="ECO:0000313" key="7">
    <source>
        <dbReference type="EnsemblPlants" id="Pp3c7_20870V3.1"/>
    </source>
</evidence>
<dbReference type="Gene3D" id="1.10.10.60">
    <property type="entry name" value="Homeodomain-like"/>
    <property type="match status" value="1"/>
</dbReference>
<dbReference type="Gramene" id="Pp3c7_20870V3.6">
    <property type="protein sequence ID" value="Pp3c7_20870V3.6"/>
    <property type="gene ID" value="Pp3c7_20870"/>
</dbReference>
<dbReference type="Gramene" id="Pp3c7_20870V3.3">
    <property type="protein sequence ID" value="Pp3c7_20870V3.3"/>
    <property type="gene ID" value="Pp3c7_20870"/>
</dbReference>
<dbReference type="InterPro" id="IPR009057">
    <property type="entry name" value="Homeodomain-like_sf"/>
</dbReference>
<dbReference type="PaxDb" id="3218-PP1S2_312V6.1"/>
<feature type="region of interest" description="Disordered" evidence="4">
    <location>
        <begin position="235"/>
        <end position="268"/>
    </location>
</feature>
<dbReference type="PROSITE" id="PS51294">
    <property type="entry name" value="HTH_MYB"/>
    <property type="match status" value="1"/>
</dbReference>
<reference evidence="7" key="3">
    <citation type="submission" date="2020-12" db="UniProtKB">
        <authorList>
            <consortium name="EnsemblPlants"/>
        </authorList>
    </citation>
    <scope>IDENTIFICATION</scope>
</reference>
<evidence type="ECO:0000313" key="6">
    <source>
        <dbReference type="EMBL" id="PNR51456.1"/>
    </source>
</evidence>
<feature type="region of interest" description="Disordered" evidence="4">
    <location>
        <begin position="16"/>
        <end position="43"/>
    </location>
</feature>
<dbReference type="EMBL" id="ABEU02000007">
    <property type="protein sequence ID" value="PNR51456.1"/>
    <property type="molecule type" value="Genomic_DNA"/>
</dbReference>
<dbReference type="EnsemblPlants" id="Pp3c7_20870V3.6">
    <property type="protein sequence ID" value="Pp3c7_20870V3.6"/>
    <property type="gene ID" value="Pp3c7_20870"/>
</dbReference>
<dbReference type="RefSeq" id="XP_024380574.1">
    <property type="nucleotide sequence ID" value="XM_024524806.2"/>
</dbReference>
<organism evidence="6">
    <name type="scientific">Physcomitrium patens</name>
    <name type="common">Spreading-leaved earth moss</name>
    <name type="synonym">Physcomitrella patens</name>
    <dbReference type="NCBI Taxonomy" id="3218"/>
    <lineage>
        <taxon>Eukaryota</taxon>
        <taxon>Viridiplantae</taxon>
        <taxon>Streptophyta</taxon>
        <taxon>Embryophyta</taxon>
        <taxon>Bryophyta</taxon>
        <taxon>Bryophytina</taxon>
        <taxon>Bryopsida</taxon>
        <taxon>Funariidae</taxon>
        <taxon>Funariales</taxon>
        <taxon>Funariaceae</taxon>
        <taxon>Physcomitrium</taxon>
    </lineage>
</organism>
<dbReference type="EnsemblPlants" id="Pp3c7_20870V3.4">
    <property type="protein sequence ID" value="Pp3c7_20870V3.4"/>
    <property type="gene ID" value="Pp3c7_20870"/>
</dbReference>
<reference evidence="6 8" key="2">
    <citation type="journal article" date="2018" name="Plant J.">
        <title>The Physcomitrella patens chromosome-scale assembly reveals moss genome structure and evolution.</title>
        <authorList>
            <person name="Lang D."/>
            <person name="Ullrich K.K."/>
            <person name="Murat F."/>
            <person name="Fuchs J."/>
            <person name="Jenkins J."/>
            <person name="Haas F.B."/>
            <person name="Piednoel M."/>
            <person name="Gundlach H."/>
            <person name="Van Bel M."/>
            <person name="Meyberg R."/>
            <person name="Vives C."/>
            <person name="Morata J."/>
            <person name="Symeonidi A."/>
            <person name="Hiss M."/>
            <person name="Muchero W."/>
            <person name="Kamisugi Y."/>
            <person name="Saleh O."/>
            <person name="Blanc G."/>
            <person name="Decker E.L."/>
            <person name="van Gessel N."/>
            <person name="Grimwood J."/>
            <person name="Hayes R.D."/>
            <person name="Graham S.W."/>
            <person name="Gunter L.E."/>
            <person name="McDaniel S.F."/>
            <person name="Hoernstein S.N.W."/>
            <person name="Larsson A."/>
            <person name="Li F.W."/>
            <person name="Perroud P.F."/>
            <person name="Phillips J."/>
            <person name="Ranjan P."/>
            <person name="Rokshar D.S."/>
            <person name="Rothfels C.J."/>
            <person name="Schneider L."/>
            <person name="Shu S."/>
            <person name="Stevenson D.W."/>
            <person name="Thummler F."/>
            <person name="Tillich M."/>
            <person name="Villarreal Aguilar J.C."/>
            <person name="Widiez T."/>
            <person name="Wong G.K."/>
            <person name="Wymore A."/>
            <person name="Zhang Y."/>
            <person name="Zimmer A.D."/>
            <person name="Quatrano R.S."/>
            <person name="Mayer K.F.X."/>
            <person name="Goodstein D."/>
            <person name="Casacuberta J.M."/>
            <person name="Vandepoele K."/>
            <person name="Reski R."/>
            <person name="Cuming A.C."/>
            <person name="Tuskan G.A."/>
            <person name="Maumus F."/>
            <person name="Salse J."/>
            <person name="Schmutz J."/>
            <person name="Rensing S.A."/>
        </authorList>
    </citation>
    <scope>NUCLEOTIDE SEQUENCE [LARGE SCALE GENOMIC DNA]</scope>
    <source>
        <strain evidence="7 8">cv. Gransden 2004</strain>
    </source>
</reference>
<reference evidence="6 8" key="1">
    <citation type="journal article" date="2008" name="Science">
        <title>The Physcomitrella genome reveals evolutionary insights into the conquest of land by plants.</title>
        <authorList>
            <person name="Rensing S."/>
            <person name="Lang D."/>
            <person name="Zimmer A."/>
            <person name="Terry A."/>
            <person name="Salamov A."/>
            <person name="Shapiro H."/>
            <person name="Nishiyama T."/>
            <person name="Perroud P.-F."/>
            <person name="Lindquist E."/>
            <person name="Kamisugi Y."/>
            <person name="Tanahashi T."/>
            <person name="Sakakibara K."/>
            <person name="Fujita T."/>
            <person name="Oishi K."/>
            <person name="Shin-I T."/>
            <person name="Kuroki Y."/>
            <person name="Toyoda A."/>
            <person name="Suzuki Y."/>
            <person name="Hashimoto A."/>
            <person name="Yamaguchi K."/>
            <person name="Sugano A."/>
            <person name="Kohara Y."/>
            <person name="Fujiyama A."/>
            <person name="Anterola A."/>
            <person name="Aoki S."/>
            <person name="Ashton N."/>
            <person name="Barbazuk W.B."/>
            <person name="Barker E."/>
            <person name="Bennetzen J."/>
            <person name="Bezanilla M."/>
            <person name="Blankenship R."/>
            <person name="Cho S.H."/>
            <person name="Dutcher S."/>
            <person name="Estelle M."/>
            <person name="Fawcett J.A."/>
            <person name="Gundlach H."/>
            <person name="Hanada K."/>
            <person name="Heyl A."/>
            <person name="Hicks K.A."/>
            <person name="Hugh J."/>
            <person name="Lohr M."/>
            <person name="Mayer K."/>
            <person name="Melkozernov A."/>
            <person name="Murata T."/>
            <person name="Nelson D."/>
            <person name="Pils B."/>
            <person name="Prigge M."/>
            <person name="Reiss B."/>
            <person name="Renner T."/>
            <person name="Rombauts S."/>
            <person name="Rushton P."/>
            <person name="Sanderfoot A."/>
            <person name="Schween G."/>
            <person name="Shiu S.-H."/>
            <person name="Stueber K."/>
            <person name="Theodoulou F.L."/>
            <person name="Tu H."/>
            <person name="Van de Peer Y."/>
            <person name="Verrier P.J."/>
            <person name="Waters E."/>
            <person name="Wood A."/>
            <person name="Yang L."/>
            <person name="Cove D."/>
            <person name="Cuming A."/>
            <person name="Hasebe M."/>
            <person name="Lucas S."/>
            <person name="Mishler D.B."/>
            <person name="Reski R."/>
            <person name="Grigoriev I."/>
            <person name="Quatrano R.S."/>
            <person name="Boore J.L."/>
        </authorList>
    </citation>
    <scope>NUCLEOTIDE SEQUENCE [LARGE SCALE GENOMIC DNA]</scope>
    <source>
        <strain evidence="7 8">cv. Gransden 2004</strain>
    </source>
</reference>
<evidence type="ECO:0000256" key="4">
    <source>
        <dbReference type="SAM" id="MobiDB-lite"/>
    </source>
</evidence>
<dbReference type="Gramene" id="Pp3c7_20870V3.4">
    <property type="protein sequence ID" value="Pp3c7_20870V3.4"/>
    <property type="gene ID" value="Pp3c7_20870"/>
</dbReference>
<dbReference type="InterPro" id="IPR017930">
    <property type="entry name" value="Myb_dom"/>
</dbReference>
<keyword evidence="3" id="KW-0539">Nucleus</keyword>
<proteinExistence type="predicted"/>
<evidence type="ECO:0000256" key="2">
    <source>
        <dbReference type="ARBA" id="ARBA00023163"/>
    </source>
</evidence>
<dbReference type="AlphaFoldDB" id="A9RCZ9"/>
<evidence type="ECO:0000256" key="3">
    <source>
        <dbReference type="ARBA" id="ARBA00023242"/>
    </source>
</evidence>
<dbReference type="EnsemblPlants" id="Pp3c7_20870V3.5">
    <property type="protein sequence ID" value="Pp3c7_20870V3.5"/>
    <property type="gene ID" value="Pp3c7_20870"/>
</dbReference>
<dbReference type="GO" id="GO:0003677">
    <property type="term" value="F:DNA binding"/>
    <property type="evidence" value="ECO:0007669"/>
    <property type="project" value="InterPro"/>
</dbReference>
<accession>A9RCZ9</accession>
<evidence type="ECO:0000313" key="8">
    <source>
        <dbReference type="Proteomes" id="UP000006727"/>
    </source>
</evidence>
<keyword evidence="8" id="KW-1185">Reference proteome</keyword>
<protein>
    <recommendedName>
        <fullName evidence="5">HTH myb-type domain-containing protein</fullName>
    </recommendedName>
</protein>
<dbReference type="PANTHER" id="PTHR31314:SF164">
    <property type="entry name" value="HTH MYB-TYPE DOMAIN-CONTAINING PROTEIN"/>
    <property type="match status" value="1"/>
</dbReference>
<keyword evidence="2" id="KW-0804">Transcription</keyword>
<dbReference type="GeneID" id="112284705"/>
<dbReference type="KEGG" id="ppp:112284705"/>
<dbReference type="Gramene" id="Pp3c7_20870V3.1">
    <property type="protein sequence ID" value="Pp3c7_20870V3.1"/>
    <property type="gene ID" value="Pp3c7_20870"/>
</dbReference>
<dbReference type="SUPFAM" id="SSF46689">
    <property type="entry name" value="Homeodomain-like"/>
    <property type="match status" value="1"/>
</dbReference>
<dbReference type="OrthoDB" id="551907at2759"/>
<dbReference type="HOGENOM" id="CLU_840428_0_0_1"/>